<dbReference type="HOGENOM" id="CLU_359057_0_0_1"/>
<dbReference type="PROSITE" id="PS51192">
    <property type="entry name" value="HELICASE_ATP_BIND_1"/>
    <property type="match status" value="1"/>
</dbReference>
<dbReference type="GO" id="GO:0043138">
    <property type="term" value="F:3'-5' DNA helicase activity"/>
    <property type="evidence" value="ECO:0007669"/>
    <property type="project" value="UniProtKB-EC"/>
</dbReference>
<dbReference type="Gene3D" id="3.40.50.300">
    <property type="entry name" value="P-loop containing nucleotide triphosphate hydrolases"/>
    <property type="match status" value="2"/>
</dbReference>
<keyword evidence="5 9" id="KW-0067">ATP-binding</keyword>
<comment type="similarity">
    <text evidence="1 9">Belongs to the helicase family. RecQ subfamily.</text>
</comment>
<keyword evidence="3 9" id="KW-0378">Hydrolase</keyword>
<dbReference type="CDD" id="cd17920">
    <property type="entry name" value="DEXHc_RecQ"/>
    <property type="match status" value="1"/>
</dbReference>
<evidence type="ECO:0000259" key="11">
    <source>
        <dbReference type="PROSITE" id="PS51192"/>
    </source>
</evidence>
<dbReference type="InterPro" id="IPR002464">
    <property type="entry name" value="DNA/RNA_helicase_DEAH_CS"/>
</dbReference>
<dbReference type="Pfam" id="PF00271">
    <property type="entry name" value="Helicase_C"/>
    <property type="match status" value="1"/>
</dbReference>
<feature type="domain" description="Helicase ATP-binding" evidence="11">
    <location>
        <begin position="50"/>
        <end position="225"/>
    </location>
</feature>
<dbReference type="InterPro" id="IPR004589">
    <property type="entry name" value="DNA_helicase_ATP-dep_RecQ"/>
</dbReference>
<dbReference type="SUPFAM" id="SSF52540">
    <property type="entry name" value="P-loop containing nucleoside triphosphate hydrolases"/>
    <property type="match status" value="1"/>
</dbReference>
<dbReference type="EC" id="5.6.2.4" evidence="9"/>
<dbReference type="GO" id="GO:0009378">
    <property type="term" value="F:four-way junction helicase activity"/>
    <property type="evidence" value="ECO:0007669"/>
    <property type="project" value="TreeGrafter"/>
</dbReference>
<protein>
    <recommendedName>
        <fullName evidence="9">ATP-dependent DNA helicase</fullName>
        <ecNumber evidence="9">5.6.2.4</ecNumber>
    </recommendedName>
</protein>
<dbReference type="SMART" id="SM00487">
    <property type="entry name" value="DEXDc"/>
    <property type="match status" value="1"/>
</dbReference>
<organism evidence="13 14">
    <name type="scientific">Mixia osmundae (strain CBS 9802 / IAM 14324 / JCM 22182 / KY 12970)</name>
    <dbReference type="NCBI Taxonomy" id="764103"/>
    <lineage>
        <taxon>Eukaryota</taxon>
        <taxon>Fungi</taxon>
        <taxon>Dikarya</taxon>
        <taxon>Basidiomycota</taxon>
        <taxon>Pucciniomycotina</taxon>
        <taxon>Mixiomycetes</taxon>
        <taxon>Mixiales</taxon>
        <taxon>Mixiaceae</taxon>
        <taxon>Mixia</taxon>
    </lineage>
</organism>
<dbReference type="FunFam" id="3.40.50.300:FF:001389">
    <property type="entry name" value="ATP-dependent DNA helicase RecQ"/>
    <property type="match status" value="1"/>
</dbReference>
<dbReference type="GO" id="GO:0005524">
    <property type="term" value="F:ATP binding"/>
    <property type="evidence" value="ECO:0007669"/>
    <property type="project" value="UniProtKB-KW"/>
</dbReference>
<dbReference type="Proteomes" id="UP000009131">
    <property type="component" value="Unassembled WGS sequence"/>
</dbReference>
<dbReference type="GO" id="GO:0005634">
    <property type="term" value="C:nucleus"/>
    <property type="evidence" value="ECO:0007669"/>
    <property type="project" value="UniProtKB-SubCell"/>
</dbReference>
<dbReference type="Pfam" id="PF00270">
    <property type="entry name" value="DEAD"/>
    <property type="match status" value="1"/>
</dbReference>
<dbReference type="PANTHER" id="PTHR13710">
    <property type="entry name" value="DNA HELICASE RECQ FAMILY MEMBER"/>
    <property type="match status" value="1"/>
</dbReference>
<dbReference type="InterPro" id="IPR001650">
    <property type="entry name" value="Helicase_C-like"/>
</dbReference>
<sequence length="780" mass="87026">MNKRALHDETTHSPAKRLRVDTERELRQARYLLTRVFGKQDYRGKQEEVITAALQGHDCLLIAPTGMGKSLCFQVPAVAAPHGLTIVVSPLIALMDDQLQALDKLNIAAGSLSSKTDPDQARLILRDMHSGHPKTRLLYVTPERIALISFQRVLRVLYNHGELSRLVIDEAHCISQWGKDFRPDYAQLGLFRQLFPRVPIMALTASATPKVADDIITSLNLHENTLRRFEQSFNRAELYYEVAYVNAGPEQKRQQILEYIKKMTKARRDEPPPIISGIIYCRAKQTCDDLAAWLDAQGIAAKPYHRDVTEKELTTTQYQWLNNEQLASESKTRVDVVVATVKFGMGIDKASCRYVIHYDLPTSFEGYYQESGRAGRDGNIARCLIFYDRMDAARLQHLISASMKARNAHAAKVGVPSTQGLVTSSDSVINYCENVTTCRHEVIARYFGETIDEANVARLCHQMCDVCKFPERTRTRKKLLDASPSEDDGASSAALVPMIDPASDAFDAVCDDSSDIDDVYPVEPVDGENADPHESFLDSLDAETRLPSSPPIANVPVPVPVHEIAEDEELPEALPLKSRNNNLPRPNMVEPPAKEAPARRPTKSGTGFKVPFRSEAEGAMQAAKLAVTPDQPDDIWPSFKCKLVPSSGWAKDISKETRASSCKSIYLELIRAMLARGGLRKVEEEERMFDELDGGSIDTQRLTCLSTVSTEIESDCFWRSLGEAGYVEQVSRIKIGLRIMRTRNDWTEAVSASHQLEQVEAVLVSLRRGAQLYAAKRGKA</sequence>
<dbReference type="GO" id="GO:0005694">
    <property type="term" value="C:chromosome"/>
    <property type="evidence" value="ECO:0007669"/>
    <property type="project" value="TreeGrafter"/>
</dbReference>
<dbReference type="OrthoDB" id="10261556at2759"/>
<dbReference type="PROSITE" id="PS51194">
    <property type="entry name" value="HELICASE_CTER"/>
    <property type="match status" value="1"/>
</dbReference>
<keyword evidence="14" id="KW-1185">Reference proteome</keyword>
<dbReference type="STRING" id="764103.G7E2Y8"/>
<keyword evidence="4 9" id="KW-0347">Helicase</keyword>
<reference evidence="13 14" key="2">
    <citation type="journal article" date="2012" name="Open Biol.">
        <title>Characteristics of nucleosomes and linker DNA regions on the genome of the basidiomycete Mixia osmundae revealed by mono- and dinucleosome mapping.</title>
        <authorList>
            <person name="Nishida H."/>
            <person name="Kondo S."/>
            <person name="Matsumoto T."/>
            <person name="Suzuki Y."/>
            <person name="Yoshikawa H."/>
            <person name="Taylor T.D."/>
            <person name="Sugiyama J."/>
        </authorList>
    </citation>
    <scope>NUCLEOTIDE SEQUENCE [LARGE SCALE GENOMIC DNA]</scope>
    <source>
        <strain evidence="14">CBS 9802 / IAM 14324 / JCM 22182 / KY 12970</strain>
    </source>
</reference>
<gene>
    <name evidence="13" type="primary">Mo03845</name>
    <name evidence="13" type="ORF">E5Q_03845</name>
</gene>
<dbReference type="SMART" id="SM00490">
    <property type="entry name" value="HELICc"/>
    <property type="match status" value="1"/>
</dbReference>
<dbReference type="InterPro" id="IPR014001">
    <property type="entry name" value="Helicase_ATP-bd"/>
</dbReference>
<evidence type="ECO:0000256" key="2">
    <source>
        <dbReference type="ARBA" id="ARBA00022741"/>
    </source>
</evidence>
<feature type="domain" description="Helicase C-terminal" evidence="12">
    <location>
        <begin position="255"/>
        <end position="429"/>
    </location>
</feature>
<evidence type="ECO:0000256" key="1">
    <source>
        <dbReference type="ARBA" id="ARBA00005446"/>
    </source>
</evidence>
<keyword evidence="6" id="KW-0238">DNA-binding</keyword>
<dbReference type="GO" id="GO:0016887">
    <property type="term" value="F:ATP hydrolysis activity"/>
    <property type="evidence" value="ECO:0007669"/>
    <property type="project" value="RHEA"/>
</dbReference>
<reference evidence="13 14" key="1">
    <citation type="journal article" date="2011" name="J. Gen. Appl. Microbiol.">
        <title>Draft genome sequencing of the enigmatic basidiomycete Mixia osmundae.</title>
        <authorList>
            <person name="Nishida H."/>
            <person name="Nagatsuka Y."/>
            <person name="Sugiyama J."/>
        </authorList>
    </citation>
    <scope>NUCLEOTIDE SEQUENCE [LARGE SCALE GENOMIC DNA]</scope>
    <source>
        <strain evidence="14">CBS 9802 / IAM 14324 / JCM 22182 / KY 12970</strain>
    </source>
</reference>
<dbReference type="GO" id="GO:0003677">
    <property type="term" value="F:DNA binding"/>
    <property type="evidence" value="ECO:0007669"/>
    <property type="project" value="UniProtKB-KW"/>
</dbReference>
<dbReference type="InParanoid" id="G7E2Y8"/>
<evidence type="ECO:0000256" key="7">
    <source>
        <dbReference type="ARBA" id="ARBA00023242"/>
    </source>
</evidence>
<dbReference type="AlphaFoldDB" id="G7E2Y8"/>
<evidence type="ECO:0000256" key="3">
    <source>
        <dbReference type="ARBA" id="ARBA00022801"/>
    </source>
</evidence>
<evidence type="ECO:0000256" key="10">
    <source>
        <dbReference type="SAM" id="MobiDB-lite"/>
    </source>
</evidence>
<keyword evidence="2 9" id="KW-0547">Nucleotide-binding</keyword>
<evidence type="ECO:0000256" key="9">
    <source>
        <dbReference type="RuleBase" id="RU364117"/>
    </source>
</evidence>
<evidence type="ECO:0000313" key="13">
    <source>
        <dbReference type="EMBL" id="GAA97169.1"/>
    </source>
</evidence>
<dbReference type="Pfam" id="PF16124">
    <property type="entry name" value="RecQ_Zn_bind"/>
    <property type="match status" value="1"/>
</dbReference>
<feature type="region of interest" description="Disordered" evidence="10">
    <location>
        <begin position="576"/>
        <end position="609"/>
    </location>
</feature>
<dbReference type="EMBL" id="BABT02000117">
    <property type="protein sequence ID" value="GAA97169.1"/>
    <property type="molecule type" value="Genomic_DNA"/>
</dbReference>
<proteinExistence type="inferred from homology"/>
<comment type="catalytic activity">
    <reaction evidence="8 9">
        <text>Couples ATP hydrolysis with the unwinding of duplex DNA by translocating in the 3'-5' direction.</text>
        <dbReference type="EC" id="5.6.2.4"/>
    </reaction>
</comment>
<dbReference type="RefSeq" id="XP_014570407.1">
    <property type="nucleotide sequence ID" value="XM_014714921.1"/>
</dbReference>
<dbReference type="eggNOG" id="KOG0351">
    <property type="taxonomic scope" value="Eukaryota"/>
</dbReference>
<comment type="catalytic activity">
    <reaction evidence="9">
        <text>ATP + H2O = ADP + phosphate + H(+)</text>
        <dbReference type="Rhea" id="RHEA:13065"/>
        <dbReference type="ChEBI" id="CHEBI:15377"/>
        <dbReference type="ChEBI" id="CHEBI:15378"/>
        <dbReference type="ChEBI" id="CHEBI:30616"/>
        <dbReference type="ChEBI" id="CHEBI:43474"/>
        <dbReference type="ChEBI" id="CHEBI:456216"/>
    </reaction>
</comment>
<keyword evidence="7 9" id="KW-0539">Nucleus</keyword>
<evidence type="ECO:0000256" key="4">
    <source>
        <dbReference type="ARBA" id="ARBA00022806"/>
    </source>
</evidence>
<evidence type="ECO:0000313" key="14">
    <source>
        <dbReference type="Proteomes" id="UP000009131"/>
    </source>
</evidence>
<dbReference type="InterPro" id="IPR027417">
    <property type="entry name" value="P-loop_NTPase"/>
</dbReference>
<dbReference type="PROSITE" id="PS00690">
    <property type="entry name" value="DEAH_ATP_HELICASE"/>
    <property type="match status" value="1"/>
</dbReference>
<name>G7E2Y8_MIXOS</name>
<evidence type="ECO:0000256" key="6">
    <source>
        <dbReference type="ARBA" id="ARBA00023125"/>
    </source>
</evidence>
<comment type="subcellular location">
    <subcellularLocation>
        <location evidence="9">Nucleus</location>
    </subcellularLocation>
</comment>
<dbReference type="GO" id="GO:0005737">
    <property type="term" value="C:cytoplasm"/>
    <property type="evidence" value="ECO:0007669"/>
    <property type="project" value="TreeGrafter"/>
</dbReference>
<dbReference type="NCBIfam" id="TIGR00614">
    <property type="entry name" value="recQ_fam"/>
    <property type="match status" value="1"/>
</dbReference>
<evidence type="ECO:0000259" key="12">
    <source>
        <dbReference type="PROSITE" id="PS51194"/>
    </source>
</evidence>
<dbReference type="GO" id="GO:0000724">
    <property type="term" value="P:double-strand break repair via homologous recombination"/>
    <property type="evidence" value="ECO:0007669"/>
    <property type="project" value="TreeGrafter"/>
</dbReference>
<accession>G7E2Y8</accession>
<dbReference type="InterPro" id="IPR011545">
    <property type="entry name" value="DEAD/DEAH_box_helicase_dom"/>
</dbReference>
<comment type="caution">
    <text evidence="13">The sequence shown here is derived from an EMBL/GenBank/DDBJ whole genome shotgun (WGS) entry which is preliminary data.</text>
</comment>
<dbReference type="PANTHER" id="PTHR13710:SF152">
    <property type="entry name" value="ATP-DEPENDENT DNA HELICASE Q5"/>
    <property type="match status" value="1"/>
</dbReference>
<evidence type="ECO:0000256" key="5">
    <source>
        <dbReference type="ARBA" id="ARBA00022840"/>
    </source>
</evidence>
<dbReference type="InterPro" id="IPR032284">
    <property type="entry name" value="RecQ_Zn-bd"/>
</dbReference>
<evidence type="ECO:0000256" key="8">
    <source>
        <dbReference type="ARBA" id="ARBA00034617"/>
    </source>
</evidence>